<evidence type="ECO:0000256" key="13">
    <source>
        <dbReference type="HAMAP-Rule" id="MF_03217"/>
    </source>
</evidence>
<feature type="transmembrane region" description="Helical" evidence="13 14">
    <location>
        <begin position="114"/>
        <end position="136"/>
    </location>
</feature>
<feature type="transmembrane region" description="Helical" evidence="13 14">
    <location>
        <begin position="229"/>
        <end position="249"/>
    </location>
</feature>
<keyword evidence="12 13" id="KW-1208">Phospholipid metabolism</keyword>
<proteinExistence type="inferred from homology"/>
<feature type="transmembrane region" description="Helical" evidence="13 14">
    <location>
        <begin position="424"/>
        <end position="443"/>
    </location>
</feature>
<evidence type="ECO:0000256" key="5">
    <source>
        <dbReference type="ARBA" id="ARBA00022691"/>
    </source>
</evidence>
<dbReference type="GO" id="GO:0005789">
    <property type="term" value="C:endoplasmic reticulum membrane"/>
    <property type="evidence" value="ECO:0007669"/>
    <property type="project" value="UniProtKB-SubCell"/>
</dbReference>
<evidence type="ECO:0000256" key="2">
    <source>
        <dbReference type="ARBA" id="ARBA00022516"/>
    </source>
</evidence>
<dbReference type="OrthoDB" id="4583at2759"/>
<evidence type="ECO:0000256" key="15">
    <source>
        <dbReference type="SAM" id="MobiDB-lite"/>
    </source>
</evidence>
<evidence type="ECO:0000256" key="10">
    <source>
        <dbReference type="ARBA" id="ARBA00023136"/>
    </source>
</evidence>
<dbReference type="EC" id="2.1.1.17" evidence="13 14"/>
<dbReference type="HAMAP" id="MF_03217">
    <property type="entry name" value="PEMT"/>
    <property type="match status" value="1"/>
</dbReference>
<keyword evidence="11 13" id="KW-0594">Phospholipid biosynthesis</keyword>
<comment type="subcellular location">
    <subcellularLocation>
        <location evidence="1">Endomembrane system</location>
        <topology evidence="1">Multi-pass membrane protein</topology>
    </subcellularLocation>
    <subcellularLocation>
        <location evidence="13 14">Endoplasmic reticulum membrane</location>
        <topology evidence="13 14">Multi-pass membrane protein</topology>
    </subcellularLocation>
</comment>
<evidence type="ECO:0000256" key="14">
    <source>
        <dbReference type="RuleBase" id="RU361122"/>
    </source>
</evidence>
<keyword evidence="9 13" id="KW-0443">Lipid metabolism</keyword>
<dbReference type="Gene3D" id="1.20.120.1630">
    <property type="match status" value="1"/>
</dbReference>
<feature type="transmembrane region" description="Helical" evidence="13 14">
    <location>
        <begin position="398"/>
        <end position="418"/>
    </location>
</feature>
<keyword evidence="17" id="KW-1185">Reference proteome</keyword>
<evidence type="ECO:0000256" key="1">
    <source>
        <dbReference type="ARBA" id="ARBA00004127"/>
    </source>
</evidence>
<keyword evidence="2 13" id="KW-0444">Lipid biosynthesis</keyword>
<evidence type="ECO:0000256" key="12">
    <source>
        <dbReference type="ARBA" id="ARBA00023264"/>
    </source>
</evidence>
<feature type="compositionally biased region" description="Basic and acidic residues" evidence="15">
    <location>
        <begin position="13"/>
        <end position="23"/>
    </location>
</feature>
<feature type="transmembrane region" description="Helical" evidence="13 14">
    <location>
        <begin position="89"/>
        <end position="108"/>
    </location>
</feature>
<feature type="transmembrane region" description="Helical" evidence="13 14">
    <location>
        <begin position="563"/>
        <end position="586"/>
    </location>
</feature>
<feature type="compositionally biased region" description="Basic and acidic residues" evidence="15">
    <location>
        <begin position="345"/>
        <end position="355"/>
    </location>
</feature>
<dbReference type="Proteomes" id="UP000800096">
    <property type="component" value="Unassembled WGS sequence"/>
</dbReference>
<sequence>MADGKNTNNGSKADSDQLRERPSAKPLHLHNSDDAKQRVLELNEQEEKYSKNEERRKTFGRTSDGTVFIVPQTHDMVSQLLSPSQPKNLSDLAILAVLASLIFTLYILPSSARIPVFAVIFLSWRAAYNVGIGWLLDGQSKHNRLVLWAKNSHIFENPQTGKNAHPTLYKLIKREMETKIPRDYKFEEAPLEYNTWLVFRRVVDLILMCDFVSYCLFAIACFNQPPESWFLWALRWATGIVLFVFNIFVKLDAHRVVKDFAWYWGDVFFLIDQNLTFDGVYELAPHPMYSVGYAGYYGIALMTASYHVLFISIVAHVAQFAFLTLVEEPHIQKTYNPPPSRRTRQNSDRFGENERPTTAQSDATFADTGPTYDTIRQPAPMHHIVGPQNTDFHRSIDVTVVLLSLYMFCLATMTPNTFAMRSLLVINAFLWRLWYSLGLGYILDRQSKKKNWTRHFIKHGDSKESAWRQWKSLYHLSMTMCHASLAAAAWKMYSLPPDWFIGLTLLRHVLGVGLIALQMWTAMSIYDSLGEFGWFCGDFFFEPPASNLTYSGIYRFLNNPERVLGLAGVWGTALITWTPSIFYLAATAHILNLAFLQFVERRHMQKLYGQKLREVSGISKTVRQALPSPVRNWQSAADDYLNSTVDSIEDFLGQTRPKLAAGVGTIVKDTTALFKSYPSRMSMSRVPQDIIGLDAKQYKMEIEGTPSAPTVEQQKNGGREGELARTPAVRTSEFKTLTFEYGAPIKVLWRAPVNHSKKDWIGLYMVTDNQSRETTQISSNGRWIATNKGVYDSNRAEDGILVSDELLLSETNSEPGCYSGEMEFRGDKLWWTTGVFEFRYHHGGRHHVMALSQAFEIRIPRFDEDDVEVDASGTIHRAAEEALLPVIQNCFDRDPEIAPSTAEESFGSLVERDGKFSKRVVYAVHQMFGIEFAPEVVQADGNVRNLAWRICNAKKILAPYSMSASRGRNTPSMQ</sequence>
<evidence type="ECO:0000256" key="8">
    <source>
        <dbReference type="ARBA" id="ARBA00022989"/>
    </source>
</evidence>
<keyword evidence="5 13" id="KW-0949">S-adenosyl-L-methionine</keyword>
<keyword evidence="10 13" id="KW-0472">Membrane</keyword>
<dbReference type="AlphaFoldDB" id="A0A6A5QXW5"/>
<evidence type="ECO:0000256" key="9">
    <source>
        <dbReference type="ARBA" id="ARBA00023098"/>
    </source>
</evidence>
<evidence type="ECO:0000256" key="4">
    <source>
        <dbReference type="ARBA" id="ARBA00022679"/>
    </source>
</evidence>
<protein>
    <recommendedName>
        <fullName evidence="13 14">Phosphatidylethanolamine N-methyltransferase</fullName>
        <shortName evidence="13">PE methyltransferase</shortName>
        <shortName evidence="13 14">PEAMT</shortName>
        <shortName evidence="13">PEMT</shortName>
        <ecNumber evidence="13 14">2.1.1.17</ecNumber>
    </recommendedName>
</protein>
<feature type="region of interest" description="Disordered" evidence="15">
    <location>
        <begin position="333"/>
        <end position="367"/>
    </location>
</feature>
<name>A0A6A5QXW5_AMPQU</name>
<organism evidence="16 17">
    <name type="scientific">Ampelomyces quisqualis</name>
    <name type="common">Powdery mildew agent</name>
    <dbReference type="NCBI Taxonomy" id="50730"/>
    <lineage>
        <taxon>Eukaryota</taxon>
        <taxon>Fungi</taxon>
        <taxon>Dikarya</taxon>
        <taxon>Ascomycota</taxon>
        <taxon>Pezizomycotina</taxon>
        <taxon>Dothideomycetes</taxon>
        <taxon>Pleosporomycetidae</taxon>
        <taxon>Pleosporales</taxon>
        <taxon>Pleosporineae</taxon>
        <taxon>Phaeosphaeriaceae</taxon>
        <taxon>Ampelomyces</taxon>
    </lineage>
</organism>
<evidence type="ECO:0000256" key="7">
    <source>
        <dbReference type="ARBA" id="ARBA00022824"/>
    </source>
</evidence>
<comment type="similarity">
    <text evidence="13 14">Belongs to the class VI-like SAM-binding methyltransferase superfamily. CHO2 family.</text>
</comment>
<keyword evidence="7 13" id="KW-0256">Endoplasmic reticulum</keyword>
<accession>A0A6A5QXW5</accession>
<feature type="compositionally biased region" description="Polar residues" evidence="15">
    <location>
        <begin position="1"/>
        <end position="12"/>
    </location>
</feature>
<dbReference type="PROSITE" id="PS51598">
    <property type="entry name" value="SAM_CHO2"/>
    <property type="match status" value="1"/>
</dbReference>
<dbReference type="InterPro" id="IPR007318">
    <property type="entry name" value="Phopholipid_MeTrfase"/>
</dbReference>
<keyword evidence="3 13" id="KW-0489">Methyltransferase</keyword>
<keyword evidence="8 13" id="KW-1133">Transmembrane helix</keyword>
<evidence type="ECO:0000256" key="3">
    <source>
        <dbReference type="ARBA" id="ARBA00022603"/>
    </source>
</evidence>
<dbReference type="GO" id="GO:0004608">
    <property type="term" value="F:phosphatidylethanolamine N-methyltransferase activity"/>
    <property type="evidence" value="ECO:0007669"/>
    <property type="project" value="UniProtKB-UniRule"/>
</dbReference>
<evidence type="ECO:0000313" key="16">
    <source>
        <dbReference type="EMBL" id="KAF1919690.1"/>
    </source>
</evidence>
<feature type="transmembrane region" description="Helical" evidence="13 14">
    <location>
        <begin position="499"/>
        <end position="517"/>
    </location>
</feature>
<feature type="transmembrane region" description="Helical" evidence="13 14">
    <location>
        <begin position="202"/>
        <end position="223"/>
    </location>
</feature>
<reference evidence="16" key="1">
    <citation type="journal article" date="2020" name="Stud. Mycol.">
        <title>101 Dothideomycetes genomes: a test case for predicting lifestyles and emergence of pathogens.</title>
        <authorList>
            <person name="Haridas S."/>
            <person name="Albert R."/>
            <person name="Binder M."/>
            <person name="Bloem J."/>
            <person name="Labutti K."/>
            <person name="Salamov A."/>
            <person name="Andreopoulos B."/>
            <person name="Baker S."/>
            <person name="Barry K."/>
            <person name="Bills G."/>
            <person name="Bluhm B."/>
            <person name="Cannon C."/>
            <person name="Castanera R."/>
            <person name="Culley D."/>
            <person name="Daum C."/>
            <person name="Ezra D."/>
            <person name="Gonzalez J."/>
            <person name="Henrissat B."/>
            <person name="Kuo A."/>
            <person name="Liang C."/>
            <person name="Lipzen A."/>
            <person name="Lutzoni F."/>
            <person name="Magnuson J."/>
            <person name="Mondo S."/>
            <person name="Nolan M."/>
            <person name="Ohm R."/>
            <person name="Pangilinan J."/>
            <person name="Park H.-J."/>
            <person name="Ramirez L."/>
            <person name="Alfaro M."/>
            <person name="Sun H."/>
            <person name="Tritt A."/>
            <person name="Yoshinaga Y."/>
            <person name="Zwiers L.-H."/>
            <person name="Turgeon B."/>
            <person name="Goodwin S."/>
            <person name="Spatafora J."/>
            <person name="Crous P."/>
            <person name="Grigoriev I."/>
        </authorList>
    </citation>
    <scope>NUCLEOTIDE SEQUENCE</scope>
    <source>
        <strain evidence="16">HMLAC05119</strain>
    </source>
</reference>
<dbReference type="UniPathway" id="UPA00753"/>
<dbReference type="PIRSF" id="PIRSF000383">
    <property type="entry name" value="PEAMT"/>
    <property type="match status" value="1"/>
</dbReference>
<evidence type="ECO:0000313" key="17">
    <source>
        <dbReference type="Proteomes" id="UP000800096"/>
    </source>
</evidence>
<dbReference type="PANTHER" id="PTHR32138">
    <property type="entry name" value="PHOSPHATIDYLETHANOLAMINE N-METHYLTRANSFERASE"/>
    <property type="match status" value="1"/>
</dbReference>
<comment type="function">
    <text evidence="13 14">Catalyzes the first step of the methylation pathway of phosphatidylcholine biosynthesis, the SAM-dependent methylation of phosphatidylethanolamine (PE) to phosphatidylmonomethylethanolamine (PMME).</text>
</comment>
<keyword evidence="6 13" id="KW-0812">Transmembrane</keyword>
<dbReference type="EMBL" id="ML979133">
    <property type="protein sequence ID" value="KAF1919690.1"/>
    <property type="molecule type" value="Genomic_DNA"/>
</dbReference>
<comment type="pathway">
    <text evidence="13 14">Phospholipid metabolism; phosphatidylcholine biosynthesis.</text>
</comment>
<dbReference type="InterPro" id="IPR016219">
    <property type="entry name" value="Phosphatid-EA_MeTrfase_fun"/>
</dbReference>
<dbReference type="Pfam" id="PF04191">
    <property type="entry name" value="PEMT"/>
    <property type="match status" value="2"/>
</dbReference>
<comment type="caution">
    <text evidence="13 14">Lacks conserved residue(s) required for the propagation of feature annotation.</text>
</comment>
<feature type="region of interest" description="Disordered" evidence="15">
    <location>
        <begin position="1"/>
        <end position="36"/>
    </location>
</feature>
<dbReference type="GO" id="GO:0032259">
    <property type="term" value="P:methylation"/>
    <property type="evidence" value="ECO:0007669"/>
    <property type="project" value="UniProtKB-KW"/>
</dbReference>
<dbReference type="GO" id="GO:0006656">
    <property type="term" value="P:phosphatidylcholine biosynthetic process"/>
    <property type="evidence" value="ECO:0007669"/>
    <property type="project" value="UniProtKB-UniRule"/>
</dbReference>
<evidence type="ECO:0000256" key="6">
    <source>
        <dbReference type="ARBA" id="ARBA00022692"/>
    </source>
</evidence>
<evidence type="ECO:0000256" key="11">
    <source>
        <dbReference type="ARBA" id="ARBA00023209"/>
    </source>
</evidence>
<gene>
    <name evidence="16" type="ORF">BDU57DRAFT_512917</name>
</gene>
<comment type="catalytic activity">
    <reaction evidence="13 14">
        <text>a 1,2-diacyl-sn-glycero-3-phosphoethanolamine + S-adenosyl-L-methionine = a 1,2-diacyl-sn-glycero-3-phospho-N-methylethanolamine + S-adenosyl-L-homocysteine + H(+)</text>
        <dbReference type="Rhea" id="RHEA:11164"/>
        <dbReference type="ChEBI" id="CHEBI:15378"/>
        <dbReference type="ChEBI" id="CHEBI:57856"/>
        <dbReference type="ChEBI" id="CHEBI:59789"/>
        <dbReference type="ChEBI" id="CHEBI:64573"/>
        <dbReference type="ChEBI" id="CHEBI:64612"/>
        <dbReference type="EC" id="2.1.1.17"/>
    </reaction>
</comment>
<dbReference type="PANTHER" id="PTHR32138:SF0">
    <property type="entry name" value="PHOSPHATIDYLETHANOLAMINE N-METHYLTRANSFERASE"/>
    <property type="match status" value="1"/>
</dbReference>
<feature type="transmembrane region" description="Helical" evidence="13 14">
    <location>
        <begin position="261"/>
        <end position="284"/>
    </location>
</feature>
<keyword evidence="4 13" id="KW-0808">Transferase</keyword>